<gene>
    <name evidence="3" type="ORF">WICPIJ_005767</name>
</gene>
<dbReference type="EMBL" id="JAEUBG010003196">
    <property type="protein sequence ID" value="KAH3683297.1"/>
    <property type="molecule type" value="Genomic_DNA"/>
</dbReference>
<dbReference type="AlphaFoldDB" id="A0A9P8Q308"/>
<evidence type="ECO:0000259" key="2">
    <source>
        <dbReference type="Pfam" id="PF12744"/>
    </source>
</evidence>
<organism evidence="3 4">
    <name type="scientific">Wickerhamomyces pijperi</name>
    <name type="common">Yeast</name>
    <name type="synonym">Pichia pijperi</name>
    <dbReference type="NCBI Taxonomy" id="599730"/>
    <lineage>
        <taxon>Eukaryota</taxon>
        <taxon>Fungi</taxon>
        <taxon>Dikarya</taxon>
        <taxon>Ascomycota</taxon>
        <taxon>Saccharomycotina</taxon>
        <taxon>Saccharomycetes</taxon>
        <taxon>Phaffomycetales</taxon>
        <taxon>Wickerhamomycetaceae</taxon>
        <taxon>Wickerhamomyces</taxon>
    </lineage>
</organism>
<evidence type="ECO:0000313" key="3">
    <source>
        <dbReference type="EMBL" id="KAH3683297.1"/>
    </source>
</evidence>
<dbReference type="Proteomes" id="UP000774326">
    <property type="component" value="Unassembled WGS sequence"/>
</dbReference>
<keyword evidence="4" id="KW-1185">Reference proteome</keyword>
<dbReference type="OrthoDB" id="3981215at2759"/>
<evidence type="ECO:0000313" key="4">
    <source>
        <dbReference type="Proteomes" id="UP000774326"/>
    </source>
</evidence>
<reference evidence="3" key="2">
    <citation type="submission" date="2021-01" db="EMBL/GenBank/DDBJ databases">
        <authorList>
            <person name="Schikora-Tamarit M.A."/>
        </authorList>
    </citation>
    <scope>NUCLEOTIDE SEQUENCE</scope>
    <source>
        <strain evidence="3">CBS2887</strain>
    </source>
</reference>
<name>A0A9P8Q308_WICPI</name>
<feature type="domain" description="Autophagy protein Atg19/Atg34 C-terminal" evidence="2">
    <location>
        <begin position="156"/>
        <end position="328"/>
    </location>
</feature>
<dbReference type="InterPro" id="IPR024543">
    <property type="entry name" value="Atg19/Atg34_C"/>
</dbReference>
<evidence type="ECO:0000256" key="1">
    <source>
        <dbReference type="SAM" id="MobiDB-lite"/>
    </source>
</evidence>
<accession>A0A9P8Q308</accession>
<sequence length="406" mass="45582">MSKESATTAVKITYQGVSRESDINKHTLKSRNDLNDLVSSIFPDIDFDCNTVTIKRKSKRSKTYVPINDVADFKGLLRSLNVKNYLKLKVYSTGNKSQKKNKATPDEEQSDMDKNTTKETINEDKGTAQPEESAGTETSSLENIIPRMDSEYMRVLKEFASKFDTNEKICELLKNNERYSRLMDLRYGNERSIPDDSFNFDALFESMKESMEAKKRAKLVTDTPKLTCQIQIEENVLMAKLTNKSEGLTPANLLLRFTFITESNESVHVNFNLNDTQLMASNGLKILKHNLYGLNLSDCVSSIKYSVDLLHQGSVYARGSCLDGSGFCLIDNSTASTDSEQASSVKEVTLSNVVVVDDDGANMALNSAPEDFVDVTDNMIMTTDDELDFTTEDFDYEVLSSVDEYE</sequence>
<comment type="caution">
    <text evidence="3">The sequence shown here is derived from an EMBL/GenBank/DDBJ whole genome shotgun (WGS) entry which is preliminary data.</text>
</comment>
<protein>
    <recommendedName>
        <fullName evidence="2">Autophagy protein Atg19/Atg34 C-terminal domain-containing protein</fullName>
    </recommendedName>
</protein>
<feature type="region of interest" description="Disordered" evidence="1">
    <location>
        <begin position="95"/>
        <end position="142"/>
    </location>
</feature>
<reference evidence="3" key="1">
    <citation type="journal article" date="2021" name="Open Biol.">
        <title>Shared evolutionary footprints suggest mitochondrial oxidative damage underlies multiple complex I losses in fungi.</title>
        <authorList>
            <person name="Schikora-Tamarit M.A."/>
            <person name="Marcet-Houben M."/>
            <person name="Nosek J."/>
            <person name="Gabaldon T."/>
        </authorList>
    </citation>
    <scope>NUCLEOTIDE SEQUENCE</scope>
    <source>
        <strain evidence="3">CBS2887</strain>
    </source>
</reference>
<feature type="compositionally biased region" description="Basic and acidic residues" evidence="1">
    <location>
        <begin position="111"/>
        <end position="126"/>
    </location>
</feature>
<dbReference type="Pfam" id="PF12744">
    <property type="entry name" value="ATG19"/>
    <property type="match status" value="1"/>
</dbReference>
<proteinExistence type="predicted"/>